<dbReference type="SUPFAM" id="SSF52540">
    <property type="entry name" value="P-loop containing nucleoside triphosphate hydrolases"/>
    <property type="match status" value="1"/>
</dbReference>
<dbReference type="GO" id="GO:0006260">
    <property type="term" value="P:DNA replication"/>
    <property type="evidence" value="ECO:0007669"/>
    <property type="project" value="InterPro"/>
</dbReference>
<dbReference type="RefSeq" id="WP_118018143.1">
    <property type="nucleotide sequence ID" value="NZ_QRZM01000002.1"/>
</dbReference>
<evidence type="ECO:0000313" key="2">
    <source>
        <dbReference type="EMBL" id="RGV77582.1"/>
    </source>
</evidence>
<organism evidence="2 3">
    <name type="scientific">Enterocloster bolteae</name>
    <dbReference type="NCBI Taxonomy" id="208479"/>
    <lineage>
        <taxon>Bacteria</taxon>
        <taxon>Bacillati</taxon>
        <taxon>Bacillota</taxon>
        <taxon>Clostridia</taxon>
        <taxon>Lachnospirales</taxon>
        <taxon>Lachnospiraceae</taxon>
        <taxon>Enterocloster</taxon>
    </lineage>
</organism>
<dbReference type="InterPro" id="IPR007694">
    <property type="entry name" value="DNA_helicase_DnaB-like_C"/>
</dbReference>
<dbReference type="EMBL" id="QRZM01000002">
    <property type="protein sequence ID" value="RGV77582.1"/>
    <property type="molecule type" value="Genomic_DNA"/>
</dbReference>
<reference evidence="2 3" key="1">
    <citation type="submission" date="2018-08" db="EMBL/GenBank/DDBJ databases">
        <title>A genome reference for cultivated species of the human gut microbiota.</title>
        <authorList>
            <person name="Zou Y."/>
            <person name="Xue W."/>
            <person name="Luo G."/>
        </authorList>
    </citation>
    <scope>NUCLEOTIDE SEQUENCE [LARGE SCALE GENOMIC DNA]</scope>
    <source>
        <strain evidence="2 3">AF14-18</strain>
    </source>
</reference>
<dbReference type="GO" id="GO:0003697">
    <property type="term" value="F:single-stranded DNA binding"/>
    <property type="evidence" value="ECO:0007669"/>
    <property type="project" value="InterPro"/>
</dbReference>
<sequence>MKFDENEIRKAISIMKPKNSLFEIRVIAAGGGNASGYFRDADTCINAMRGIRMDGNSNVYIALNGIKDECHSRQQRNCFVRNAKPNTSDSDIYCFDWLMVDMDPVRAAGTSSSEEQIGYAKEKCNEVYAFMKRTGFDDPIVAFSGNGAHLLYSIGLVMNDENKQLVKDCLAVLSLFFSDDKVDIDTANFNPARVCKLYGTLAQKGANTPERPHRMSYIVQAPENPKQNDKALLQKLAGYLPVPDKPQGYNRFNPREFDLDQWLDEHGLHYTKASYGSGTKYILEHCPFDENHVGKDACIFKMSNGAIGFHCFHNSCADRTWQDVRRMFEPDAYDRQYVREERRPNYQNPNYVVEKKTEIKMVDGQPVFFTTEQIRLMEEPPEEFIKTGVDVIDQKMRGLKKGFVTCLSGLRAAGKSSIISQLTIEASQQGYRTALFSGELKPKNLLKWLLLQAAGKAYVKDTQYDNYYIVAPPYEEIISKWLDEKVYVYNNYYGNEFSSIMDQIRKCVVEHKVDLVILDNMMALNLMEMGSDKYQQQSHFVECLENFAKNANIHILFVAHPRKSVGFLRLDDVSGSNDIVNRVDNAFILHRVNNDFKRLTKDMFKWKDDNLLYQSTNVIEICKDRDGGVQDEFIPLFFEASTKRLRNSPGENKIYPWKEEMARLFENDKSEFEAVPLEEELPFD</sequence>
<dbReference type="GO" id="GO:0005524">
    <property type="term" value="F:ATP binding"/>
    <property type="evidence" value="ECO:0007669"/>
    <property type="project" value="InterPro"/>
</dbReference>
<dbReference type="PANTHER" id="PTHR12873">
    <property type="entry name" value="T7-LIKE MITOCHONDRIAL DNA HELICASE"/>
    <property type="match status" value="1"/>
</dbReference>
<dbReference type="PROSITE" id="PS51199">
    <property type="entry name" value="SF4_HELICASE"/>
    <property type="match status" value="1"/>
</dbReference>
<dbReference type="PANTHER" id="PTHR12873:SF0">
    <property type="entry name" value="TWINKLE MTDNA HELICASE"/>
    <property type="match status" value="1"/>
</dbReference>
<dbReference type="Gene3D" id="3.40.50.300">
    <property type="entry name" value="P-loop containing nucleotide triphosphate hydrolases"/>
    <property type="match status" value="1"/>
</dbReference>
<dbReference type="AlphaFoldDB" id="A0A412ZBT2"/>
<protein>
    <recommendedName>
        <fullName evidence="1">SF4 helicase domain-containing protein</fullName>
    </recommendedName>
</protein>
<dbReference type="Proteomes" id="UP000284543">
    <property type="component" value="Unassembled WGS sequence"/>
</dbReference>
<dbReference type="InterPro" id="IPR027417">
    <property type="entry name" value="P-loop_NTPase"/>
</dbReference>
<comment type="caution">
    <text evidence="2">The sequence shown here is derived from an EMBL/GenBank/DDBJ whole genome shotgun (WGS) entry which is preliminary data.</text>
</comment>
<accession>A0A412ZBT2</accession>
<gene>
    <name evidence="2" type="ORF">DWW02_07940</name>
</gene>
<name>A0A412ZBT2_9FIRM</name>
<evidence type="ECO:0000313" key="3">
    <source>
        <dbReference type="Proteomes" id="UP000284543"/>
    </source>
</evidence>
<feature type="domain" description="SF4 helicase" evidence="1">
    <location>
        <begin position="378"/>
        <end position="652"/>
    </location>
</feature>
<dbReference type="Pfam" id="PF03796">
    <property type="entry name" value="DnaB_C"/>
    <property type="match status" value="1"/>
</dbReference>
<dbReference type="GO" id="GO:0043139">
    <property type="term" value="F:5'-3' DNA helicase activity"/>
    <property type="evidence" value="ECO:0007669"/>
    <property type="project" value="InterPro"/>
</dbReference>
<proteinExistence type="predicted"/>
<evidence type="ECO:0000259" key="1">
    <source>
        <dbReference type="PROSITE" id="PS51199"/>
    </source>
</evidence>
<dbReference type="InterPro" id="IPR027032">
    <property type="entry name" value="Twinkle-like"/>
</dbReference>